<dbReference type="AlphaFoldDB" id="A0A8K0PIZ7"/>
<organism evidence="2 3">
    <name type="scientific">Elsinoe batatas</name>
    <dbReference type="NCBI Taxonomy" id="2601811"/>
    <lineage>
        <taxon>Eukaryota</taxon>
        <taxon>Fungi</taxon>
        <taxon>Dikarya</taxon>
        <taxon>Ascomycota</taxon>
        <taxon>Pezizomycotina</taxon>
        <taxon>Dothideomycetes</taxon>
        <taxon>Dothideomycetidae</taxon>
        <taxon>Myriangiales</taxon>
        <taxon>Elsinoaceae</taxon>
        <taxon>Elsinoe</taxon>
    </lineage>
</organism>
<evidence type="ECO:0000313" key="2">
    <source>
        <dbReference type="EMBL" id="KAG8629008.1"/>
    </source>
</evidence>
<feature type="chain" id="PRO_5035426178" evidence="1">
    <location>
        <begin position="24"/>
        <end position="208"/>
    </location>
</feature>
<name>A0A8K0PIZ7_9PEZI</name>
<dbReference type="EMBL" id="JAESVG020000003">
    <property type="protein sequence ID" value="KAG8629008.1"/>
    <property type="molecule type" value="Genomic_DNA"/>
</dbReference>
<proteinExistence type="predicted"/>
<dbReference type="Gene3D" id="1.20.1440.310">
    <property type="match status" value="1"/>
</dbReference>
<keyword evidence="1" id="KW-0732">Signal</keyword>
<dbReference type="OrthoDB" id="5182398at2759"/>
<sequence>MRYFKLTSFAFASAFAGSTVAQAYNCSSDLSAWPSDARATLTSLINKKANSSNYAAFDMDNTSYRYDLTESLLAYLSTRGILNRSNLDPSLKLVPFKDTANYTETLYSYYNRLCEIDDYVCYPWIAQSFAGFSLRELKTYVDELMALPVPINTTYLVDDVVTPISVSPPPYYEELQELYQDAARGQVENGLGATANQSWVVVKPEDIL</sequence>
<dbReference type="Proteomes" id="UP000809789">
    <property type="component" value="Unassembled WGS sequence"/>
</dbReference>
<keyword evidence="3" id="KW-1185">Reference proteome</keyword>
<evidence type="ECO:0000313" key="3">
    <source>
        <dbReference type="Proteomes" id="UP000809789"/>
    </source>
</evidence>
<protein>
    <submittedName>
        <fullName evidence="2">Uncharacterized protein</fullName>
    </submittedName>
</protein>
<feature type="signal peptide" evidence="1">
    <location>
        <begin position="1"/>
        <end position="23"/>
    </location>
</feature>
<comment type="caution">
    <text evidence="2">The sequence shown here is derived from an EMBL/GenBank/DDBJ whole genome shotgun (WGS) entry which is preliminary data.</text>
</comment>
<accession>A0A8K0PIZ7</accession>
<evidence type="ECO:0000256" key="1">
    <source>
        <dbReference type="SAM" id="SignalP"/>
    </source>
</evidence>
<gene>
    <name evidence="2" type="ORF">KVT40_002873</name>
</gene>
<reference evidence="2" key="1">
    <citation type="submission" date="2021-07" db="EMBL/GenBank/DDBJ databases">
        <title>Elsinoe batatas strain:CRI-CJ2 Genome sequencing and assembly.</title>
        <authorList>
            <person name="Huang L."/>
        </authorList>
    </citation>
    <scope>NUCLEOTIDE SEQUENCE</scope>
    <source>
        <strain evidence="2">CRI-CJ2</strain>
    </source>
</reference>